<feature type="chain" id="PRO_5021755441" evidence="1">
    <location>
        <begin position="30"/>
        <end position="108"/>
    </location>
</feature>
<organism evidence="2 3">
    <name type="scientific">Hyella patelloides LEGE 07179</name>
    <dbReference type="NCBI Taxonomy" id="945734"/>
    <lineage>
        <taxon>Bacteria</taxon>
        <taxon>Bacillati</taxon>
        <taxon>Cyanobacteriota</taxon>
        <taxon>Cyanophyceae</taxon>
        <taxon>Pleurocapsales</taxon>
        <taxon>Hyellaceae</taxon>
        <taxon>Hyella</taxon>
    </lineage>
</organism>
<feature type="signal peptide" evidence="1">
    <location>
        <begin position="1"/>
        <end position="29"/>
    </location>
</feature>
<evidence type="ECO:0000313" key="2">
    <source>
        <dbReference type="EMBL" id="VEP17934.1"/>
    </source>
</evidence>
<accession>A0A563W2K2</accession>
<keyword evidence="3" id="KW-1185">Reference proteome</keyword>
<dbReference type="RefSeq" id="WP_144867292.1">
    <property type="nucleotide sequence ID" value="NZ_LR213825.1"/>
</dbReference>
<reference evidence="2 3" key="1">
    <citation type="submission" date="2019-01" db="EMBL/GenBank/DDBJ databases">
        <authorList>
            <person name="Brito A."/>
        </authorList>
    </citation>
    <scope>NUCLEOTIDE SEQUENCE [LARGE SCALE GENOMIC DNA]</scope>
    <source>
        <strain evidence="2">1</strain>
    </source>
</reference>
<protein>
    <submittedName>
        <fullName evidence="2">Uncharacterized protein</fullName>
    </submittedName>
</protein>
<keyword evidence="1" id="KW-0732">Signal</keyword>
<dbReference type="Proteomes" id="UP000320055">
    <property type="component" value="Unassembled WGS sequence"/>
</dbReference>
<dbReference type="AlphaFoldDB" id="A0A563W2K2"/>
<evidence type="ECO:0000313" key="3">
    <source>
        <dbReference type="Proteomes" id="UP000320055"/>
    </source>
</evidence>
<gene>
    <name evidence="2" type="ORF">H1P_660024</name>
</gene>
<sequence>MKTKFTKSVFLFSLSQIFFISICFSNNHAAAQKIPPKAIKQTGTVLQTLILAALGGAAHKFGSEAASRIINSQEKYVKSWVVQDPYGNTYDICQNFQNNQAISDQYYC</sequence>
<evidence type="ECO:0000256" key="1">
    <source>
        <dbReference type="SAM" id="SignalP"/>
    </source>
</evidence>
<dbReference type="EMBL" id="CAACVJ010000623">
    <property type="protein sequence ID" value="VEP17934.1"/>
    <property type="molecule type" value="Genomic_DNA"/>
</dbReference>
<proteinExistence type="predicted"/>
<name>A0A563W2K2_9CYAN</name>